<feature type="compositionally biased region" description="Basic and acidic residues" evidence="1">
    <location>
        <begin position="35"/>
        <end position="55"/>
    </location>
</feature>
<feature type="region of interest" description="Disordered" evidence="1">
    <location>
        <begin position="1"/>
        <end position="69"/>
    </location>
</feature>
<evidence type="ECO:0000313" key="2">
    <source>
        <dbReference type="EMBL" id="MDQ0456248.1"/>
    </source>
</evidence>
<reference evidence="2 3" key="1">
    <citation type="submission" date="2023-07" db="EMBL/GenBank/DDBJ databases">
        <title>Genomic Encyclopedia of Type Strains, Phase IV (KMG-IV): sequencing the most valuable type-strain genomes for metagenomic binning, comparative biology and taxonomic classification.</title>
        <authorList>
            <person name="Goeker M."/>
        </authorList>
    </citation>
    <scope>NUCLEOTIDE SEQUENCE [LARGE SCALE GENOMIC DNA]</scope>
    <source>
        <strain evidence="2 3">DSM 100301</strain>
    </source>
</reference>
<dbReference type="RefSeq" id="WP_307158441.1">
    <property type="nucleotide sequence ID" value="NZ_JAUSWH010000007.1"/>
</dbReference>
<comment type="caution">
    <text evidence="2">The sequence shown here is derived from an EMBL/GenBank/DDBJ whole genome shotgun (WGS) entry which is preliminary data.</text>
</comment>
<evidence type="ECO:0008006" key="4">
    <source>
        <dbReference type="Google" id="ProtNLM"/>
    </source>
</evidence>
<feature type="compositionally biased region" description="Basic and acidic residues" evidence="1">
    <location>
        <begin position="1"/>
        <end position="10"/>
    </location>
</feature>
<organism evidence="2 3">
    <name type="scientific">Rhizobium paknamense</name>
    <dbReference type="NCBI Taxonomy" id="1206817"/>
    <lineage>
        <taxon>Bacteria</taxon>
        <taxon>Pseudomonadati</taxon>
        <taxon>Pseudomonadota</taxon>
        <taxon>Alphaproteobacteria</taxon>
        <taxon>Hyphomicrobiales</taxon>
        <taxon>Rhizobiaceae</taxon>
        <taxon>Rhizobium/Agrobacterium group</taxon>
        <taxon>Rhizobium</taxon>
    </lineage>
</organism>
<evidence type="ECO:0000313" key="3">
    <source>
        <dbReference type="Proteomes" id="UP001235269"/>
    </source>
</evidence>
<evidence type="ECO:0000256" key="1">
    <source>
        <dbReference type="SAM" id="MobiDB-lite"/>
    </source>
</evidence>
<accession>A0ABU0IF11</accession>
<sequence length="69" mass="7687">MSISKDEFFKPGKVSSAAKAETTNSIARQIIATEDAQRSSKTERLRLLREQRETETVPAPPARRGKRAS</sequence>
<keyword evidence="3" id="KW-1185">Reference proteome</keyword>
<gene>
    <name evidence="2" type="ORF">QO005_002589</name>
</gene>
<protein>
    <recommendedName>
        <fullName evidence="4">Transcriptional regulator</fullName>
    </recommendedName>
</protein>
<dbReference type="EMBL" id="JAUSWH010000007">
    <property type="protein sequence ID" value="MDQ0456248.1"/>
    <property type="molecule type" value="Genomic_DNA"/>
</dbReference>
<name>A0ABU0IF11_9HYPH</name>
<dbReference type="Proteomes" id="UP001235269">
    <property type="component" value="Unassembled WGS sequence"/>
</dbReference>
<proteinExistence type="predicted"/>